<dbReference type="CDD" id="cd11042">
    <property type="entry name" value="CYP51-like"/>
    <property type="match status" value="1"/>
</dbReference>
<keyword evidence="6" id="KW-0256">Endoplasmic reticulum</keyword>
<dbReference type="SUPFAM" id="SSF48264">
    <property type="entry name" value="Cytochrome P450"/>
    <property type="match status" value="1"/>
</dbReference>
<comment type="subcellular location">
    <subcellularLocation>
        <location evidence="2">Endoplasmic reticulum membrane</location>
        <topology evidence="2">Single-pass membrane protein</topology>
    </subcellularLocation>
</comment>
<evidence type="ECO:0000256" key="1">
    <source>
        <dbReference type="ARBA" id="ARBA00001971"/>
    </source>
</evidence>
<evidence type="ECO:0000256" key="2">
    <source>
        <dbReference type="ARBA" id="ARBA00004389"/>
    </source>
</evidence>
<evidence type="ECO:0000256" key="6">
    <source>
        <dbReference type="ARBA" id="ARBA00022824"/>
    </source>
</evidence>
<dbReference type="InterPro" id="IPR017972">
    <property type="entry name" value="Cyt_P450_CS"/>
</dbReference>
<dbReference type="GO" id="GO:0008398">
    <property type="term" value="F:sterol 14-demethylase activity"/>
    <property type="evidence" value="ECO:0007669"/>
    <property type="project" value="UniProtKB-ARBA"/>
</dbReference>
<evidence type="ECO:0000256" key="3">
    <source>
        <dbReference type="ARBA" id="ARBA00010617"/>
    </source>
</evidence>
<keyword evidence="10 14" id="KW-0472">Membrane</keyword>
<feature type="binding site" description="axial binding residue" evidence="12">
    <location>
        <position position="524"/>
    </location>
    <ligand>
        <name>heme</name>
        <dbReference type="ChEBI" id="CHEBI:30413"/>
    </ligand>
    <ligandPart>
        <name>Fe</name>
        <dbReference type="ChEBI" id="CHEBI:18248"/>
    </ligandPart>
</feature>
<name>A0AAE8M0I3_9HYPO</name>
<accession>A0AAE8M0I3</accession>
<evidence type="ECO:0000256" key="8">
    <source>
        <dbReference type="ARBA" id="ARBA00023004"/>
    </source>
</evidence>
<dbReference type="InterPro" id="IPR002403">
    <property type="entry name" value="Cyt_P450_E_grp-IV"/>
</dbReference>
<comment type="cofactor">
    <cofactor evidence="1 12">
        <name>heme</name>
        <dbReference type="ChEBI" id="CHEBI:30413"/>
    </cofactor>
</comment>
<comment type="pathway">
    <text evidence="11">Steroid metabolism; ergosterol biosynthesis.</text>
</comment>
<dbReference type="PRINTS" id="PR00465">
    <property type="entry name" value="EP450IV"/>
</dbReference>
<keyword evidence="14" id="KW-0812">Transmembrane</keyword>
<dbReference type="AlphaFoldDB" id="A0AAE8M0I3"/>
<keyword evidence="9 13" id="KW-0503">Monooxygenase</keyword>
<evidence type="ECO:0000256" key="14">
    <source>
        <dbReference type="SAM" id="Phobius"/>
    </source>
</evidence>
<keyword evidence="8 12" id="KW-0408">Iron</keyword>
<dbReference type="GO" id="GO:0020037">
    <property type="term" value="F:heme binding"/>
    <property type="evidence" value="ECO:0007669"/>
    <property type="project" value="InterPro"/>
</dbReference>
<dbReference type="PROSITE" id="PS00086">
    <property type="entry name" value="CYTOCHROME_P450"/>
    <property type="match status" value="1"/>
</dbReference>
<keyword evidence="7 13" id="KW-0560">Oxidoreductase</keyword>
<dbReference type="PANTHER" id="PTHR24304">
    <property type="entry name" value="CYTOCHROME P450 FAMILY 7"/>
    <property type="match status" value="1"/>
</dbReference>
<protein>
    <submittedName>
        <fullName evidence="15">Probable cytochrome P450 51 (Eburicol 14 alpha-demethylase)</fullName>
    </submittedName>
</protein>
<dbReference type="Proteomes" id="UP001187734">
    <property type="component" value="Unassembled WGS sequence"/>
</dbReference>
<dbReference type="InterPro" id="IPR050529">
    <property type="entry name" value="CYP450_sterol_14alpha_dmase"/>
</dbReference>
<dbReference type="FunFam" id="1.10.630.10:FF:000033">
    <property type="entry name" value="14-alpha sterol demethylase"/>
    <property type="match status" value="1"/>
</dbReference>
<keyword evidence="4 12" id="KW-0349">Heme</keyword>
<comment type="similarity">
    <text evidence="3 13">Belongs to the cytochrome P450 family.</text>
</comment>
<evidence type="ECO:0000256" key="9">
    <source>
        <dbReference type="ARBA" id="ARBA00023033"/>
    </source>
</evidence>
<reference evidence="15" key="1">
    <citation type="submission" date="2018-03" db="EMBL/GenBank/DDBJ databases">
        <authorList>
            <person name="Guldener U."/>
        </authorList>
    </citation>
    <scope>NUCLEOTIDE SEQUENCE</scope>
</reference>
<dbReference type="GO" id="GO:0005506">
    <property type="term" value="F:iron ion binding"/>
    <property type="evidence" value="ECO:0007669"/>
    <property type="project" value="InterPro"/>
</dbReference>
<evidence type="ECO:0000313" key="16">
    <source>
        <dbReference type="Proteomes" id="UP001187734"/>
    </source>
</evidence>
<sequence>MLVIHSNINGFDLWRSLAQKQGPWLKPLRDEEALLSGTVFTSCCLSPVLPLPYKLAVPLSLITLPTDQNSLTLYQMFSLLFYPLWVFAASLVIVVINLLYQKLPRKPEEPPLVFHWLPFFGNAVAYGLDPCGFFEKCREQHGDIFTFVLFGRKIVACLGIDGNDFVLNSRIQDANAEEIYGPLTIPVFGSDVVYDCPNSKLMEQKKFVKFGLTQKALESHVHLIEREVIEYIEAMPSFSGKTGTIDVAKTMSEITIFTAARSLQGEEVRKKLTAEFAALYHDLDLGFAPVNFLFPWLPLPRNRRRDAAHAKMREIYMDIITERRKGGGDLEKGTDMIANLMACTYKNGQTIPDKEIAHMMITLLMAGQHSSSSASSWIVLHLASSPDITKELYQEQMINLSVGGVLPPLEYSDLDKLPLLQNVVKETLRVHSSIHSILRKVKRPMQPPNTPYTITTDKVILASPTVTATDEENFEDAKTWNPHRWDNKAKEEAATDEVIDYGYGIVSKGTKSPYLPFGAGRHRCIGEKFAYVNLGVIVATLVRNFKLSTVDGKPGVPATDYTSLFSRPAQPAHIRWTRRKA</sequence>
<organism evidence="15 16">
    <name type="scientific">Fusarium torulosum</name>
    <dbReference type="NCBI Taxonomy" id="33205"/>
    <lineage>
        <taxon>Eukaryota</taxon>
        <taxon>Fungi</taxon>
        <taxon>Dikarya</taxon>
        <taxon>Ascomycota</taxon>
        <taxon>Pezizomycotina</taxon>
        <taxon>Sordariomycetes</taxon>
        <taxon>Hypocreomycetidae</taxon>
        <taxon>Hypocreales</taxon>
        <taxon>Nectriaceae</taxon>
        <taxon>Fusarium</taxon>
    </lineage>
</organism>
<dbReference type="InterPro" id="IPR001128">
    <property type="entry name" value="Cyt_P450"/>
</dbReference>
<dbReference type="Gene3D" id="1.10.630.10">
    <property type="entry name" value="Cytochrome P450"/>
    <property type="match status" value="1"/>
</dbReference>
<evidence type="ECO:0000256" key="4">
    <source>
        <dbReference type="ARBA" id="ARBA00022617"/>
    </source>
</evidence>
<dbReference type="InterPro" id="IPR036396">
    <property type="entry name" value="Cyt_P450_sf"/>
</dbReference>
<keyword evidence="5 12" id="KW-0479">Metal-binding</keyword>
<dbReference type="GO" id="GO:0005789">
    <property type="term" value="C:endoplasmic reticulum membrane"/>
    <property type="evidence" value="ECO:0007669"/>
    <property type="project" value="UniProtKB-SubCell"/>
</dbReference>
<evidence type="ECO:0000256" key="7">
    <source>
        <dbReference type="ARBA" id="ARBA00023002"/>
    </source>
</evidence>
<dbReference type="Pfam" id="PF00067">
    <property type="entry name" value="p450"/>
    <property type="match status" value="1"/>
</dbReference>
<evidence type="ECO:0000256" key="13">
    <source>
        <dbReference type="RuleBase" id="RU000461"/>
    </source>
</evidence>
<keyword evidence="14" id="KW-1133">Transmembrane helix</keyword>
<gene>
    <name evidence="15" type="ORF">FTOL_01748</name>
</gene>
<evidence type="ECO:0000256" key="5">
    <source>
        <dbReference type="ARBA" id="ARBA00022723"/>
    </source>
</evidence>
<dbReference type="PRINTS" id="PR00385">
    <property type="entry name" value="P450"/>
</dbReference>
<dbReference type="PANTHER" id="PTHR24304:SF2">
    <property type="entry name" value="24-HYDROXYCHOLESTEROL 7-ALPHA-HYDROXYLASE"/>
    <property type="match status" value="1"/>
</dbReference>
<dbReference type="EMBL" id="ONZP01000050">
    <property type="protein sequence ID" value="SPJ72020.1"/>
    <property type="molecule type" value="Genomic_DNA"/>
</dbReference>
<evidence type="ECO:0000256" key="11">
    <source>
        <dbReference type="ARBA" id="ARBA00029435"/>
    </source>
</evidence>
<proteinExistence type="inferred from homology"/>
<evidence type="ECO:0000313" key="15">
    <source>
        <dbReference type="EMBL" id="SPJ72020.1"/>
    </source>
</evidence>
<keyword evidence="16" id="KW-1185">Reference proteome</keyword>
<evidence type="ECO:0000256" key="10">
    <source>
        <dbReference type="ARBA" id="ARBA00023136"/>
    </source>
</evidence>
<evidence type="ECO:0000256" key="12">
    <source>
        <dbReference type="PIRSR" id="PIRSR602403-1"/>
    </source>
</evidence>
<feature type="transmembrane region" description="Helical" evidence="14">
    <location>
        <begin position="73"/>
        <end position="100"/>
    </location>
</feature>
<comment type="caution">
    <text evidence="15">The sequence shown here is derived from an EMBL/GenBank/DDBJ whole genome shotgun (WGS) entry which is preliminary data.</text>
</comment>